<evidence type="ECO:0000313" key="5">
    <source>
        <dbReference type="Proteomes" id="UP000248840"/>
    </source>
</evidence>
<proteinExistence type="predicted"/>
<dbReference type="AlphaFoldDB" id="A0A328Z0A5"/>
<evidence type="ECO:0000256" key="1">
    <source>
        <dbReference type="ARBA" id="ARBA00022729"/>
    </source>
</evidence>
<evidence type="ECO:0000256" key="2">
    <source>
        <dbReference type="SAM" id="SignalP"/>
    </source>
</evidence>
<gene>
    <name evidence="4" type="ORF">CLV55_101430</name>
</gene>
<dbReference type="EMBL" id="QLSZ01000001">
    <property type="protein sequence ID" value="RAR75726.1"/>
    <property type="molecule type" value="Genomic_DNA"/>
</dbReference>
<dbReference type="InterPro" id="IPR026444">
    <property type="entry name" value="Secre_tail"/>
</dbReference>
<sequence>MKKILPLITLLTCIICNAQCPAPSNFTLSILDATSAQLSWTENGIADTWEIAIIPDFIVGTPLPSDALYVTTSNPFIVTGLSQLSECNVFFVRSRCSATDVSPWAGLASFGCDAIVYNYLATLSNDTFSLQDNSGLQLFPNPSNNIVQIKCNSIIDKIRLFDSLGKEILIQTQNDKINIENLSKGVYLIEVYTENKKLYRKLVKE</sequence>
<comment type="caution">
    <text evidence="4">The sequence shown here is derived from an EMBL/GenBank/DDBJ whole genome shotgun (WGS) entry which is preliminary data.</text>
</comment>
<dbReference type="NCBIfam" id="TIGR04183">
    <property type="entry name" value="Por_Secre_tail"/>
    <property type="match status" value="1"/>
</dbReference>
<protein>
    <submittedName>
        <fullName evidence="4">Putative secreted protein (Por secretion system target)</fullName>
    </submittedName>
</protein>
<keyword evidence="5" id="KW-1185">Reference proteome</keyword>
<accession>A0A328Z0A5</accession>
<organism evidence="4 5">
    <name type="scientific">Flavobacterium aciduliphilum</name>
    <dbReference type="NCBI Taxonomy" id="1101402"/>
    <lineage>
        <taxon>Bacteria</taxon>
        <taxon>Pseudomonadati</taxon>
        <taxon>Bacteroidota</taxon>
        <taxon>Flavobacteriia</taxon>
        <taxon>Flavobacteriales</taxon>
        <taxon>Flavobacteriaceae</taxon>
        <taxon>Flavobacterium</taxon>
    </lineage>
</organism>
<feature type="chain" id="PRO_5016348808" evidence="2">
    <location>
        <begin position="19"/>
        <end position="205"/>
    </location>
</feature>
<reference evidence="4 5" key="1">
    <citation type="submission" date="2018-06" db="EMBL/GenBank/DDBJ databases">
        <title>Genomic Encyclopedia of Archaeal and Bacterial Type Strains, Phase II (KMG-II): from individual species to whole genera.</title>
        <authorList>
            <person name="Goeker M."/>
        </authorList>
    </citation>
    <scope>NUCLEOTIDE SEQUENCE [LARGE SCALE GENOMIC DNA]</scope>
    <source>
        <strain evidence="4 5">DSM 25663</strain>
    </source>
</reference>
<feature type="domain" description="Secretion system C-terminal sorting" evidence="3">
    <location>
        <begin position="138"/>
        <end position="203"/>
    </location>
</feature>
<name>A0A328Z0A5_9FLAO</name>
<dbReference type="RefSeq" id="WP_112112081.1">
    <property type="nucleotide sequence ID" value="NZ_QLSZ01000001.1"/>
</dbReference>
<feature type="signal peptide" evidence="2">
    <location>
        <begin position="1"/>
        <end position="18"/>
    </location>
</feature>
<keyword evidence="1 2" id="KW-0732">Signal</keyword>
<dbReference type="Proteomes" id="UP000248840">
    <property type="component" value="Unassembled WGS sequence"/>
</dbReference>
<evidence type="ECO:0000313" key="4">
    <source>
        <dbReference type="EMBL" id="RAR75726.1"/>
    </source>
</evidence>
<evidence type="ECO:0000259" key="3">
    <source>
        <dbReference type="Pfam" id="PF18962"/>
    </source>
</evidence>
<dbReference type="OrthoDB" id="1358846at2"/>
<dbReference type="Pfam" id="PF18962">
    <property type="entry name" value="Por_Secre_tail"/>
    <property type="match status" value="1"/>
</dbReference>